<evidence type="ECO:0000313" key="2">
    <source>
        <dbReference type="Proteomes" id="UP001054945"/>
    </source>
</evidence>
<accession>A0AAV4QUD4</accession>
<dbReference type="EMBL" id="BPLR01006687">
    <property type="protein sequence ID" value="GIY11732.1"/>
    <property type="molecule type" value="Genomic_DNA"/>
</dbReference>
<comment type="caution">
    <text evidence="1">The sequence shown here is derived from an EMBL/GenBank/DDBJ whole genome shotgun (WGS) entry which is preliminary data.</text>
</comment>
<protein>
    <submittedName>
        <fullName evidence="1">Uncharacterized protein</fullName>
    </submittedName>
</protein>
<dbReference type="Proteomes" id="UP001054945">
    <property type="component" value="Unassembled WGS sequence"/>
</dbReference>
<name>A0AAV4QUD4_CAEEX</name>
<keyword evidence="2" id="KW-1185">Reference proteome</keyword>
<evidence type="ECO:0000313" key="1">
    <source>
        <dbReference type="EMBL" id="GIY11732.1"/>
    </source>
</evidence>
<dbReference type="AlphaFoldDB" id="A0AAV4QUD4"/>
<proteinExistence type="predicted"/>
<sequence length="121" mass="13893">MVFYGQEAGLEDPTFLLNENIPSCYRKITKSAQWFFKKSPLQTCMPDQLSWLTSTNKLLDRKKLSFLPMNRQTMSYPIELNGNLFKTSGRAFRKGGRVSIYILCSKEQSGGSLKRISKLEN</sequence>
<reference evidence="1 2" key="1">
    <citation type="submission" date="2021-06" db="EMBL/GenBank/DDBJ databases">
        <title>Caerostris extrusa draft genome.</title>
        <authorList>
            <person name="Kono N."/>
            <person name="Arakawa K."/>
        </authorList>
    </citation>
    <scope>NUCLEOTIDE SEQUENCE [LARGE SCALE GENOMIC DNA]</scope>
</reference>
<gene>
    <name evidence="1" type="ORF">CEXT_254801</name>
</gene>
<organism evidence="1 2">
    <name type="scientific">Caerostris extrusa</name>
    <name type="common">Bark spider</name>
    <name type="synonym">Caerostris bankana</name>
    <dbReference type="NCBI Taxonomy" id="172846"/>
    <lineage>
        <taxon>Eukaryota</taxon>
        <taxon>Metazoa</taxon>
        <taxon>Ecdysozoa</taxon>
        <taxon>Arthropoda</taxon>
        <taxon>Chelicerata</taxon>
        <taxon>Arachnida</taxon>
        <taxon>Araneae</taxon>
        <taxon>Araneomorphae</taxon>
        <taxon>Entelegynae</taxon>
        <taxon>Araneoidea</taxon>
        <taxon>Araneidae</taxon>
        <taxon>Caerostris</taxon>
    </lineage>
</organism>